<feature type="region of interest" description="Disordered" evidence="1">
    <location>
        <begin position="89"/>
        <end position="331"/>
    </location>
</feature>
<dbReference type="Proteomes" id="UP001148786">
    <property type="component" value="Unassembled WGS sequence"/>
</dbReference>
<feature type="compositionally biased region" description="Polar residues" evidence="1">
    <location>
        <begin position="181"/>
        <end position="194"/>
    </location>
</feature>
<evidence type="ECO:0000313" key="2">
    <source>
        <dbReference type="EMBL" id="KAJ3502910.1"/>
    </source>
</evidence>
<feature type="compositionally biased region" description="Basic residues" evidence="1">
    <location>
        <begin position="666"/>
        <end position="675"/>
    </location>
</feature>
<comment type="caution">
    <text evidence="2">The sequence shown here is derived from an EMBL/GenBank/DDBJ whole genome shotgun (WGS) entry which is preliminary data.</text>
</comment>
<feature type="compositionally biased region" description="Basic residues" evidence="1">
    <location>
        <begin position="618"/>
        <end position="629"/>
    </location>
</feature>
<dbReference type="OrthoDB" id="5348546at2759"/>
<gene>
    <name evidence="2" type="ORF">NLJ89_g8674</name>
</gene>
<feature type="compositionally biased region" description="Pro residues" evidence="1">
    <location>
        <begin position="317"/>
        <end position="327"/>
    </location>
</feature>
<dbReference type="AlphaFoldDB" id="A0A9W8K206"/>
<accession>A0A9W8K206</accession>
<feature type="compositionally biased region" description="Polar residues" evidence="1">
    <location>
        <begin position="291"/>
        <end position="300"/>
    </location>
</feature>
<feature type="region of interest" description="Disordered" evidence="1">
    <location>
        <begin position="1"/>
        <end position="20"/>
    </location>
</feature>
<sequence>MSYHLPPRSPSTGHARKHLYKQDIYQKTPETWSSRYETSSYFASSPLRSSSPPSTPYISRHAHNYAYIRSSPEIEPDYGYSSVGGYLESSSSPWDYNYSSRGTSKVSRAEDPFPRRASISTAGDYPPSSDFDVSEFSDHDLPDVDSEPASDSAPAENAGTVSDSEGGNAEGQDDDEDANLFSFSSNSYRSTFFRTSAERGQWKYDPIPFKPKSVPSLLQTRKSVPTLSRVPTPTLANPTRPISEPAPSTPAENAFVPSTTTPPDQPDPPMKTTPPETIPAPTPSTAEDQLDSPNTVPSLSSDRESSTDADDHEMPASPLPPSSPPLSPMSFSVSIMSRSVSPLSFAPESPAMRSSSPLSELSDDEEDEEPQPVPAPTLAPVTVSNVFKLLNPVDDDDVTMRKPASNSAPASTSEQTVPAHEGSVRPANEAPCGTILHTKSSLASQDILHSEAKPHPFAIDSIPIPPSVSTLSEGDHETESLPFDSKPSQDIVMDSDVIAVPSFVQQESTPAGKHDSMEVDSKATPSGATDNAGDKHVVPVPPNSPTDNVHRPSSEPDSGPSSASDTKDQKDQVPVKEKRKNQPSPDGPTMKKRKTEPRDRVSSPGSSLSPEPEEQPKKTKSKAAGKRKAQPQQDDGAEDATSEPTPPPKEKRRKKSDPEGSSTSKRTAKSHRSKTRAPSSSYHGSDDESEPIDPPLDPGAAALHATVCGMVIETMAMSRASSLPVSVIYKMVMSEQPGLKEQRTEREWIKIFDRVLRDGEAGRGEWGLWEGGEQWEGPCGSAA</sequence>
<feature type="compositionally biased region" description="Basic and acidic residues" evidence="1">
    <location>
        <begin position="565"/>
        <end position="576"/>
    </location>
</feature>
<evidence type="ECO:0000256" key="1">
    <source>
        <dbReference type="SAM" id="MobiDB-lite"/>
    </source>
</evidence>
<keyword evidence="3" id="KW-1185">Reference proteome</keyword>
<reference evidence="2" key="1">
    <citation type="submission" date="2022-07" db="EMBL/GenBank/DDBJ databases">
        <title>Genome Sequence of Agrocybe chaxingu.</title>
        <authorList>
            <person name="Buettner E."/>
        </authorList>
    </citation>
    <scope>NUCLEOTIDE SEQUENCE</scope>
    <source>
        <strain evidence="2">MP-N11</strain>
    </source>
</reference>
<name>A0A9W8K206_9AGAR</name>
<feature type="region of interest" description="Disordered" evidence="1">
    <location>
        <begin position="454"/>
        <end position="698"/>
    </location>
</feature>
<feature type="compositionally biased region" description="Low complexity" evidence="1">
    <location>
        <begin position="89"/>
        <end position="100"/>
    </location>
</feature>
<feature type="compositionally biased region" description="Basic and acidic residues" evidence="1">
    <location>
        <begin position="512"/>
        <end position="521"/>
    </location>
</feature>
<feature type="compositionally biased region" description="Low complexity" evidence="1">
    <location>
        <begin position="555"/>
        <end position="564"/>
    </location>
</feature>
<proteinExistence type="predicted"/>
<feature type="compositionally biased region" description="Pro residues" evidence="1">
    <location>
        <begin position="263"/>
        <end position="282"/>
    </location>
</feature>
<feature type="compositionally biased region" description="Polar residues" evidence="1">
    <location>
        <begin position="216"/>
        <end position="237"/>
    </location>
</feature>
<feature type="compositionally biased region" description="Acidic residues" evidence="1">
    <location>
        <begin position="361"/>
        <end position="370"/>
    </location>
</feature>
<evidence type="ECO:0000313" key="3">
    <source>
        <dbReference type="Proteomes" id="UP001148786"/>
    </source>
</evidence>
<feature type="region of interest" description="Disordered" evidence="1">
    <location>
        <begin position="343"/>
        <end position="431"/>
    </location>
</feature>
<dbReference type="EMBL" id="JANKHO010001213">
    <property type="protein sequence ID" value="KAJ3502910.1"/>
    <property type="molecule type" value="Genomic_DNA"/>
</dbReference>
<organism evidence="2 3">
    <name type="scientific">Agrocybe chaxingu</name>
    <dbReference type="NCBI Taxonomy" id="84603"/>
    <lineage>
        <taxon>Eukaryota</taxon>
        <taxon>Fungi</taxon>
        <taxon>Dikarya</taxon>
        <taxon>Basidiomycota</taxon>
        <taxon>Agaricomycotina</taxon>
        <taxon>Agaricomycetes</taxon>
        <taxon>Agaricomycetidae</taxon>
        <taxon>Agaricales</taxon>
        <taxon>Agaricineae</taxon>
        <taxon>Strophariaceae</taxon>
        <taxon>Agrocybe</taxon>
    </lineage>
</organism>
<protein>
    <submittedName>
        <fullName evidence="2">Uncharacterized protein</fullName>
    </submittedName>
</protein>
<feature type="compositionally biased region" description="Polar residues" evidence="1">
    <location>
        <begin position="404"/>
        <end position="416"/>
    </location>
</feature>